<dbReference type="EMBL" id="CAADFW010000132">
    <property type="protein sequence ID" value="VFK64566.1"/>
    <property type="molecule type" value="Genomic_DNA"/>
</dbReference>
<comment type="pathway">
    <text evidence="1">Amino-acid biosynthesis; L-arginine biosynthesis; L-arginine from L-ornithine and carbamoyl phosphate: step 1/3.</text>
</comment>
<dbReference type="PANTHER" id="PTHR45753:SF3">
    <property type="entry name" value="ORNITHINE TRANSCARBAMYLASE, MITOCHONDRIAL"/>
    <property type="match status" value="1"/>
</dbReference>
<feature type="binding site" evidence="6">
    <location>
        <begin position="131"/>
        <end position="134"/>
    </location>
    <ligand>
        <name>carbamoyl phosphate</name>
        <dbReference type="ChEBI" id="CHEBI:58228"/>
    </ligand>
</feature>
<proteinExistence type="inferred from homology"/>
<evidence type="ECO:0000256" key="2">
    <source>
        <dbReference type="ARBA" id="ARBA00007805"/>
    </source>
</evidence>
<dbReference type="InterPro" id="IPR006132">
    <property type="entry name" value="Asp/Orn_carbamoyltranf_P-bd"/>
</dbReference>
<dbReference type="SUPFAM" id="SSF53671">
    <property type="entry name" value="Aspartate/ornithine carbamoyltransferase"/>
    <property type="match status" value="1"/>
</dbReference>
<feature type="binding site" evidence="6">
    <location>
        <begin position="223"/>
        <end position="224"/>
    </location>
    <ligand>
        <name>L-ornithine</name>
        <dbReference type="ChEBI" id="CHEBI:46911"/>
    </ligand>
</feature>
<feature type="binding site" evidence="6">
    <location>
        <begin position="53"/>
        <end position="56"/>
    </location>
    <ligand>
        <name>carbamoyl phosphate</name>
        <dbReference type="ChEBI" id="CHEBI:58228"/>
    </ligand>
</feature>
<evidence type="ECO:0000313" key="9">
    <source>
        <dbReference type="EMBL" id="VFK51055.1"/>
    </source>
</evidence>
<feature type="binding site" evidence="6">
    <location>
        <position position="162"/>
    </location>
    <ligand>
        <name>L-ornithine</name>
        <dbReference type="ChEBI" id="CHEBI:46911"/>
    </ligand>
</feature>
<dbReference type="GO" id="GO:0019240">
    <property type="term" value="P:citrulline biosynthetic process"/>
    <property type="evidence" value="ECO:0007669"/>
    <property type="project" value="TreeGrafter"/>
</dbReference>
<dbReference type="NCBIfam" id="TIGR00658">
    <property type="entry name" value="orni_carb_tr"/>
    <property type="match status" value="1"/>
</dbReference>
<dbReference type="Gene3D" id="3.40.50.1370">
    <property type="entry name" value="Aspartate/ornithine carbamoyltransferase"/>
    <property type="match status" value="2"/>
</dbReference>
<evidence type="ECO:0000256" key="6">
    <source>
        <dbReference type="HAMAP-Rule" id="MF_01109"/>
    </source>
</evidence>
<dbReference type="InterPro" id="IPR002292">
    <property type="entry name" value="Orn/put_carbamltrans"/>
</dbReference>
<evidence type="ECO:0000256" key="3">
    <source>
        <dbReference type="ARBA" id="ARBA00013007"/>
    </source>
</evidence>
<comment type="subcellular location">
    <subcellularLocation>
        <location evidence="6">Cytoplasm</location>
    </subcellularLocation>
</comment>
<evidence type="ECO:0000259" key="8">
    <source>
        <dbReference type="Pfam" id="PF02729"/>
    </source>
</evidence>
<dbReference type="InterPro" id="IPR006130">
    <property type="entry name" value="Asp/Orn_carbamoylTrfase"/>
</dbReference>
<evidence type="ECO:0000256" key="5">
    <source>
        <dbReference type="ARBA" id="ARBA00048772"/>
    </source>
</evidence>
<dbReference type="InterPro" id="IPR024904">
    <property type="entry name" value="OTCase_ArgI"/>
</dbReference>
<dbReference type="InterPro" id="IPR036901">
    <property type="entry name" value="Asp/Orn_carbamoylTrfase_sf"/>
</dbReference>
<sequence length="311" mass="35220">MTVRHFLTLPDIEPDALRAILRRGTQLKMMHGSRQSHKSLKNRILGMIFEKSSTRTRVSFESAMIQMGGGAIFLSPGDSQLGRGEPLEDTARVLSGMVDVIAVRTYEHEKLERFAAFSEVPVINALTDEYHPCQLLADMQTYQEVRGSIRSRRVAWLGDGNNMCHSYINAARIFDFELRIACPEGFEPRAELLARSSKWTTLYRDPIEAVRNSDLIVTDVWASMGQEEQQQERIARFSPYQVDTKLLSHGKPDALFMHCLPAHRGEEVSAEVLDGPQSVVWQESQNRLYAQKALLEYLLGTFVAHDANTTH</sequence>
<dbReference type="PRINTS" id="PR00100">
    <property type="entry name" value="AOTCASE"/>
</dbReference>
<accession>A0A450ZB77</accession>
<feature type="binding site" evidence="6">
    <location>
        <position position="287"/>
    </location>
    <ligand>
        <name>carbamoyl phosphate</name>
        <dbReference type="ChEBI" id="CHEBI:58228"/>
    </ligand>
</feature>
<dbReference type="NCBIfam" id="NF001986">
    <property type="entry name" value="PRK00779.1"/>
    <property type="match status" value="1"/>
</dbReference>
<dbReference type="EC" id="2.1.3.3" evidence="3 6"/>
<dbReference type="PANTHER" id="PTHR45753">
    <property type="entry name" value="ORNITHINE CARBAMOYLTRANSFERASE, MITOCHONDRIAL"/>
    <property type="match status" value="1"/>
</dbReference>
<dbReference type="PRINTS" id="PR00102">
    <property type="entry name" value="OTCASE"/>
</dbReference>
<keyword evidence="4 6" id="KW-0808">Transferase</keyword>
<feature type="binding site" evidence="6">
    <location>
        <position position="219"/>
    </location>
    <ligand>
        <name>L-ornithine</name>
        <dbReference type="ChEBI" id="CHEBI:46911"/>
    </ligand>
</feature>
<feature type="binding site" evidence="6">
    <location>
        <position position="80"/>
    </location>
    <ligand>
        <name>carbamoyl phosphate</name>
        <dbReference type="ChEBI" id="CHEBI:58228"/>
    </ligand>
</feature>
<dbReference type="AlphaFoldDB" id="A0A450ZB77"/>
<dbReference type="GO" id="GO:0042450">
    <property type="term" value="P:L-arginine biosynthetic process via ornithine"/>
    <property type="evidence" value="ECO:0007669"/>
    <property type="project" value="UniProtKB-UniRule"/>
</dbReference>
<dbReference type="Pfam" id="PF02729">
    <property type="entry name" value="OTCace_N"/>
    <property type="match status" value="1"/>
</dbReference>
<dbReference type="FunFam" id="3.40.50.1370:FF:000008">
    <property type="entry name" value="Ornithine carbamoyltransferase"/>
    <property type="match status" value="1"/>
</dbReference>
<protein>
    <recommendedName>
        <fullName evidence="3 6">Ornithine carbamoyltransferase</fullName>
        <shortName evidence="6">OTCase</shortName>
        <ecNumber evidence="3 6">2.1.3.3</ecNumber>
    </recommendedName>
</protein>
<reference evidence="9" key="1">
    <citation type="submission" date="2019-02" db="EMBL/GenBank/DDBJ databases">
        <authorList>
            <person name="Gruber-Vodicka R. H."/>
            <person name="Seah K. B. B."/>
        </authorList>
    </citation>
    <scope>NUCLEOTIDE SEQUENCE</scope>
    <source>
        <strain evidence="9">BECK_BZ123</strain>
        <strain evidence="10">BECK_BZ126</strain>
    </source>
</reference>
<dbReference type="EMBL" id="CAADFS010000130">
    <property type="protein sequence ID" value="VFK51055.1"/>
    <property type="molecule type" value="Genomic_DNA"/>
</dbReference>
<feature type="binding site" evidence="6">
    <location>
        <begin position="259"/>
        <end position="260"/>
    </location>
    <ligand>
        <name>carbamoyl phosphate</name>
        <dbReference type="ChEBI" id="CHEBI:58228"/>
    </ligand>
</feature>
<dbReference type="Pfam" id="PF00185">
    <property type="entry name" value="OTCace"/>
    <property type="match status" value="1"/>
</dbReference>
<name>A0A450ZB77_9GAMM</name>
<dbReference type="PROSITE" id="PS00097">
    <property type="entry name" value="CARBAMOYLTRANSFERASE"/>
    <property type="match status" value="1"/>
</dbReference>
<keyword evidence="6" id="KW-0963">Cytoplasm</keyword>
<feature type="domain" description="Aspartate/ornithine carbamoyltransferase Asp/Orn-binding" evidence="7">
    <location>
        <begin position="153"/>
        <end position="297"/>
    </location>
</feature>
<feature type="domain" description="Aspartate/ornithine carbamoyltransferase carbamoyl-P binding" evidence="8">
    <location>
        <begin position="4"/>
        <end position="144"/>
    </location>
</feature>
<comment type="catalytic activity">
    <reaction evidence="5 6">
        <text>carbamoyl phosphate + L-ornithine = L-citrulline + phosphate + H(+)</text>
        <dbReference type="Rhea" id="RHEA:19513"/>
        <dbReference type="ChEBI" id="CHEBI:15378"/>
        <dbReference type="ChEBI" id="CHEBI:43474"/>
        <dbReference type="ChEBI" id="CHEBI:46911"/>
        <dbReference type="ChEBI" id="CHEBI:57743"/>
        <dbReference type="ChEBI" id="CHEBI:58228"/>
        <dbReference type="EC" id="2.1.3.3"/>
    </reaction>
</comment>
<dbReference type="GO" id="GO:0005737">
    <property type="term" value="C:cytoplasm"/>
    <property type="evidence" value="ECO:0007669"/>
    <property type="project" value="UniProtKB-SubCell"/>
</dbReference>
<feature type="binding site" evidence="6">
    <location>
        <position position="104"/>
    </location>
    <ligand>
        <name>carbamoyl phosphate</name>
        <dbReference type="ChEBI" id="CHEBI:58228"/>
    </ligand>
</feature>
<evidence type="ECO:0000256" key="4">
    <source>
        <dbReference type="ARBA" id="ARBA00022679"/>
    </source>
</evidence>
<comment type="similarity">
    <text evidence="2 6">Belongs to the aspartate/ornithine carbamoyltransferase superfamily. OTCase family.</text>
</comment>
<dbReference type="HAMAP" id="MF_01109">
    <property type="entry name" value="OTCase"/>
    <property type="match status" value="1"/>
</dbReference>
<evidence type="ECO:0000256" key="1">
    <source>
        <dbReference type="ARBA" id="ARBA00004975"/>
    </source>
</evidence>
<evidence type="ECO:0000313" key="10">
    <source>
        <dbReference type="EMBL" id="VFK64566.1"/>
    </source>
</evidence>
<evidence type="ECO:0000259" key="7">
    <source>
        <dbReference type="Pfam" id="PF00185"/>
    </source>
</evidence>
<gene>
    <name evidence="9" type="ORF">BECKTC1821D_GA0114238_11305</name>
    <name evidence="10" type="ORF">BECKTC1821F_GA0114240_11324</name>
</gene>
<dbReference type="GO" id="GO:0004585">
    <property type="term" value="F:ornithine carbamoyltransferase activity"/>
    <property type="evidence" value="ECO:0007669"/>
    <property type="project" value="UniProtKB-UniRule"/>
</dbReference>
<dbReference type="InterPro" id="IPR006131">
    <property type="entry name" value="Asp_carbamoyltransf_Asp/Orn-bd"/>
</dbReference>
<organism evidence="9">
    <name type="scientific">Candidatus Kentrum sp. TC</name>
    <dbReference type="NCBI Taxonomy" id="2126339"/>
    <lineage>
        <taxon>Bacteria</taxon>
        <taxon>Pseudomonadati</taxon>
        <taxon>Pseudomonadota</taxon>
        <taxon>Gammaproteobacteria</taxon>
        <taxon>Candidatus Kentrum</taxon>
    </lineage>
</organism>
<dbReference type="GO" id="GO:0016597">
    <property type="term" value="F:amino acid binding"/>
    <property type="evidence" value="ECO:0007669"/>
    <property type="project" value="InterPro"/>
</dbReference>